<dbReference type="InterPro" id="IPR050763">
    <property type="entry name" value="ABC_transporter_ATP-binding"/>
</dbReference>
<dbReference type="EMBL" id="SLZZ01000006">
    <property type="protein sequence ID" value="TCS80191.1"/>
    <property type="molecule type" value="Genomic_DNA"/>
</dbReference>
<dbReference type="PANTHER" id="PTHR42711:SF5">
    <property type="entry name" value="ABC TRANSPORTER ATP-BINDING PROTEIN NATA"/>
    <property type="match status" value="1"/>
</dbReference>
<reference evidence="6 7" key="1">
    <citation type="submission" date="2019-03" db="EMBL/GenBank/DDBJ databases">
        <title>Genomic Encyclopedia of Type Strains, Phase IV (KMG-IV): sequencing the most valuable type-strain genomes for metagenomic binning, comparative biology and taxonomic classification.</title>
        <authorList>
            <person name="Goeker M."/>
        </authorList>
    </citation>
    <scope>NUCLEOTIDE SEQUENCE [LARGE SCALE GENOMIC DNA]</scope>
    <source>
        <strain evidence="6 7">DSM 29489</strain>
    </source>
</reference>
<dbReference type="Gene3D" id="3.40.50.300">
    <property type="entry name" value="P-loop containing nucleotide triphosphate hydrolases"/>
    <property type="match status" value="1"/>
</dbReference>
<keyword evidence="7" id="KW-1185">Reference proteome</keyword>
<dbReference type="InterPro" id="IPR027417">
    <property type="entry name" value="P-loop_NTPase"/>
</dbReference>
<evidence type="ECO:0000256" key="3">
    <source>
        <dbReference type="ARBA" id="ARBA00022741"/>
    </source>
</evidence>
<dbReference type="GO" id="GO:0005524">
    <property type="term" value="F:ATP binding"/>
    <property type="evidence" value="ECO:0007669"/>
    <property type="project" value="UniProtKB-KW"/>
</dbReference>
<evidence type="ECO:0000313" key="6">
    <source>
        <dbReference type="EMBL" id="TCS80191.1"/>
    </source>
</evidence>
<sequence>MPERRPRGSRLGVVFQNNVLDDLLTVADNLNIRARSQGLHGNELSSRMDELRSMFKLSDIWKRPYGKLSGGQKRKCEIAHAILGRPEILIFDEPTTGLDPLTRTTIWNLIRDMQARQGMTVFLTTHYMEEAAAADIVVILEKGTICAEGTPDTLKSQYGKDTLKLRFNDINEGIRKLTAMGYSPNQKTDYLELPVESSHEALAVVNSLDNFLDFEMVKGSMEDVFLAVTGHTEVPK</sequence>
<feature type="domain" description="ABC transporter" evidence="5">
    <location>
        <begin position="4"/>
        <end position="96"/>
    </location>
</feature>
<organism evidence="6 7">
    <name type="scientific">Muricomes intestini</name>
    <dbReference type="NCBI Taxonomy" id="1796634"/>
    <lineage>
        <taxon>Bacteria</taxon>
        <taxon>Bacillati</taxon>
        <taxon>Bacillota</taxon>
        <taxon>Clostridia</taxon>
        <taxon>Lachnospirales</taxon>
        <taxon>Lachnospiraceae</taxon>
        <taxon>Muricomes</taxon>
    </lineage>
</organism>
<dbReference type="InterPro" id="IPR003439">
    <property type="entry name" value="ABC_transporter-like_ATP-bd"/>
</dbReference>
<dbReference type="Proteomes" id="UP000295726">
    <property type="component" value="Unassembled WGS sequence"/>
</dbReference>
<accession>A0A4R3KC18</accession>
<keyword evidence="3" id="KW-0547">Nucleotide-binding</keyword>
<name>A0A4R3KC18_9FIRM</name>
<dbReference type="SUPFAM" id="SSF52540">
    <property type="entry name" value="P-loop containing nucleoside triphosphate hydrolases"/>
    <property type="match status" value="1"/>
</dbReference>
<dbReference type="GO" id="GO:0016887">
    <property type="term" value="F:ATP hydrolysis activity"/>
    <property type="evidence" value="ECO:0007669"/>
    <property type="project" value="InterPro"/>
</dbReference>
<dbReference type="PANTHER" id="PTHR42711">
    <property type="entry name" value="ABC TRANSPORTER ATP-BINDING PROTEIN"/>
    <property type="match status" value="1"/>
</dbReference>
<evidence type="ECO:0000256" key="4">
    <source>
        <dbReference type="ARBA" id="ARBA00022840"/>
    </source>
</evidence>
<comment type="caution">
    <text evidence="6">The sequence shown here is derived from an EMBL/GenBank/DDBJ whole genome shotgun (WGS) entry which is preliminary data.</text>
</comment>
<evidence type="ECO:0000259" key="5">
    <source>
        <dbReference type="Pfam" id="PF00005"/>
    </source>
</evidence>
<evidence type="ECO:0000256" key="1">
    <source>
        <dbReference type="ARBA" id="ARBA00005417"/>
    </source>
</evidence>
<dbReference type="RefSeq" id="WP_132379784.1">
    <property type="nucleotide sequence ID" value="NZ_SLZZ01000006.1"/>
</dbReference>
<keyword evidence="2" id="KW-0813">Transport</keyword>
<dbReference type="OrthoDB" id="9804819at2"/>
<gene>
    <name evidence="6" type="ORF">EDD59_10614</name>
</gene>
<keyword evidence="4 6" id="KW-0067">ATP-binding</keyword>
<evidence type="ECO:0000256" key="2">
    <source>
        <dbReference type="ARBA" id="ARBA00022448"/>
    </source>
</evidence>
<evidence type="ECO:0000313" key="7">
    <source>
        <dbReference type="Proteomes" id="UP000295726"/>
    </source>
</evidence>
<comment type="similarity">
    <text evidence="1">Belongs to the ABC transporter superfamily.</text>
</comment>
<dbReference type="AlphaFoldDB" id="A0A4R3KC18"/>
<protein>
    <submittedName>
        <fullName evidence="6">Multidrug/hemolysin transport system ATP-binding protein</fullName>
    </submittedName>
</protein>
<dbReference type="Pfam" id="PF00005">
    <property type="entry name" value="ABC_tran"/>
    <property type="match status" value="1"/>
</dbReference>
<proteinExistence type="inferred from homology"/>